<keyword evidence="2" id="KW-1185">Reference proteome</keyword>
<proteinExistence type="predicted"/>
<evidence type="ECO:0000313" key="2">
    <source>
        <dbReference type="Proteomes" id="UP001516662"/>
    </source>
</evidence>
<dbReference type="InterPro" id="IPR025622">
    <property type="entry name" value="YqzE"/>
</dbReference>
<dbReference type="EMBL" id="JADCLJ010000019">
    <property type="protein sequence ID" value="MBE4907945.1"/>
    <property type="molecule type" value="Genomic_DNA"/>
</dbReference>
<organism evidence="1 2">
    <name type="scientific">Litchfieldia luteola</name>
    <dbReference type="NCBI Taxonomy" id="682179"/>
    <lineage>
        <taxon>Bacteria</taxon>
        <taxon>Bacillati</taxon>
        <taxon>Bacillota</taxon>
        <taxon>Bacilli</taxon>
        <taxon>Bacillales</taxon>
        <taxon>Bacillaceae</taxon>
        <taxon>Litchfieldia</taxon>
    </lineage>
</organism>
<accession>A0ABR9QHH0</accession>
<evidence type="ECO:0000313" key="1">
    <source>
        <dbReference type="EMBL" id="MBE4907945.1"/>
    </source>
</evidence>
<name>A0ABR9QHH0_9BACI</name>
<reference evidence="1 2" key="1">
    <citation type="submission" date="2020-10" db="EMBL/GenBank/DDBJ databases">
        <title>Bacillus sp. HD4P25, an endophyte from a halophyte.</title>
        <authorList>
            <person name="Sun J.-Q."/>
        </authorList>
    </citation>
    <scope>NUCLEOTIDE SEQUENCE [LARGE SCALE GENOMIC DNA]</scope>
    <source>
        <strain evidence="1 2">YIM 93174</strain>
    </source>
</reference>
<sequence>MSPNDYVKFMTQQIVSYIDKPKNIRKETRQLRKSERSPFMDQWFGVIPFAFKLLLKKRK</sequence>
<dbReference type="RefSeq" id="WP_193535418.1">
    <property type="nucleotide sequence ID" value="NZ_JADCLJ010000019.1"/>
</dbReference>
<gene>
    <name evidence="1" type="ORF">IMZ08_07755</name>
</gene>
<protein>
    <submittedName>
        <fullName evidence="1">YqzE family protein</fullName>
    </submittedName>
</protein>
<comment type="caution">
    <text evidence="1">The sequence shown here is derived from an EMBL/GenBank/DDBJ whole genome shotgun (WGS) entry which is preliminary data.</text>
</comment>
<dbReference type="Pfam" id="PF14038">
    <property type="entry name" value="YqzE"/>
    <property type="match status" value="1"/>
</dbReference>
<dbReference type="Proteomes" id="UP001516662">
    <property type="component" value="Unassembled WGS sequence"/>
</dbReference>